<accession>A0A832A2Z7</accession>
<dbReference type="AlphaFoldDB" id="A0A832A2Z7"/>
<name>A0A832A2Z7_9BACT</name>
<evidence type="ECO:0000313" key="1">
    <source>
        <dbReference type="EMBL" id="HFK98533.1"/>
    </source>
</evidence>
<reference evidence="1" key="1">
    <citation type="journal article" date="2020" name="mSystems">
        <title>Genome- and Community-Level Interaction Insights into Carbon Utilization and Element Cycling Functions of Hydrothermarchaeota in Hydrothermal Sediment.</title>
        <authorList>
            <person name="Zhou Z."/>
            <person name="Liu Y."/>
            <person name="Xu W."/>
            <person name="Pan J."/>
            <person name="Luo Z.H."/>
            <person name="Li M."/>
        </authorList>
    </citation>
    <scope>NUCLEOTIDE SEQUENCE [LARGE SCALE GENOMIC DNA]</scope>
    <source>
        <strain evidence="1">SpSt-456</strain>
    </source>
</reference>
<gene>
    <name evidence="1" type="ORF">ENS06_14565</name>
</gene>
<protein>
    <submittedName>
        <fullName evidence="1">DUF3783 domain-containing protein</fullName>
    </submittedName>
</protein>
<proteinExistence type="predicted"/>
<dbReference type="EMBL" id="DSTK01000040">
    <property type="protein sequence ID" value="HFK98533.1"/>
    <property type="molecule type" value="Genomic_DNA"/>
</dbReference>
<sequence>MNEKPRLLVWNFTPQEKEKLDRMLELVKAPPAFSISPEQGHMLVRDILHSNQAGTEAFVCDEKIVLFYNIPQKGVLFLIQKFKDADLPRPIFAVVTEHSINWPFSELAAHLIEERRAVRERSIKAEKDAEPSS</sequence>
<organism evidence="1">
    <name type="scientific">Desulfacinum infernum</name>
    <dbReference type="NCBI Taxonomy" id="35837"/>
    <lineage>
        <taxon>Bacteria</taxon>
        <taxon>Pseudomonadati</taxon>
        <taxon>Thermodesulfobacteriota</taxon>
        <taxon>Syntrophobacteria</taxon>
        <taxon>Syntrophobacterales</taxon>
        <taxon>Syntrophobacteraceae</taxon>
        <taxon>Desulfacinum</taxon>
    </lineage>
</organism>
<dbReference type="Pfam" id="PF12646">
    <property type="entry name" value="DUF3783"/>
    <property type="match status" value="1"/>
</dbReference>
<comment type="caution">
    <text evidence="1">The sequence shown here is derived from an EMBL/GenBank/DDBJ whole genome shotgun (WGS) entry which is preliminary data.</text>
</comment>
<dbReference type="InterPro" id="IPR016621">
    <property type="entry name" value="UCP014543"/>
</dbReference>